<dbReference type="Proteomes" id="UP001172673">
    <property type="component" value="Unassembled WGS sequence"/>
</dbReference>
<keyword evidence="2" id="KW-1185">Reference proteome</keyword>
<dbReference type="EMBL" id="JAPDRK010000011">
    <property type="protein sequence ID" value="KAJ9608006.1"/>
    <property type="molecule type" value="Genomic_DNA"/>
</dbReference>
<gene>
    <name evidence="1" type="ORF">H2200_008085</name>
</gene>
<evidence type="ECO:0000313" key="2">
    <source>
        <dbReference type="Proteomes" id="UP001172673"/>
    </source>
</evidence>
<name>A0AA39CGP4_9EURO</name>
<dbReference type="AlphaFoldDB" id="A0AA39CGP4"/>
<organism evidence="1 2">
    <name type="scientific">Cladophialophora chaetospira</name>
    <dbReference type="NCBI Taxonomy" id="386627"/>
    <lineage>
        <taxon>Eukaryota</taxon>
        <taxon>Fungi</taxon>
        <taxon>Dikarya</taxon>
        <taxon>Ascomycota</taxon>
        <taxon>Pezizomycotina</taxon>
        <taxon>Eurotiomycetes</taxon>
        <taxon>Chaetothyriomycetidae</taxon>
        <taxon>Chaetothyriales</taxon>
        <taxon>Herpotrichiellaceae</taxon>
        <taxon>Cladophialophora</taxon>
    </lineage>
</organism>
<sequence length="289" mass="31706">MADQDVALPNIGNLTIDENYERCIARLSLNNDVPHEVGIDNRSKTSSVCYAKSGRQIQTQDCEPAPCLTDFPNHHDLPSLASTAGITCVAVHLVKTVAPIVSGGQVLEGLGPFHGRQKFNEIFINYLMHELQDGVGRLVRGFDSTGNSHTERKVLEAFSAGFELVACTFDNSQMEYFIVPVPNVGLLRMFDENGIRSEGYGIWVPGLAIKKIFETGLQSVVAELQETVSKTHRHYGSGFDINIDIQGVGSRPPYVREFVAKAFGDSNVGVRFIEVHDNSAVAQGNYYSL</sequence>
<reference evidence="1" key="1">
    <citation type="submission" date="2022-10" db="EMBL/GenBank/DDBJ databases">
        <title>Culturing micro-colonial fungi from biological soil crusts in the Mojave desert and describing Neophaeococcomyces mojavensis, and introducing the new genera and species Taxawa tesnikishii.</title>
        <authorList>
            <person name="Kurbessoian T."/>
            <person name="Stajich J.E."/>
        </authorList>
    </citation>
    <scope>NUCLEOTIDE SEQUENCE</scope>
    <source>
        <strain evidence="1">TK_41</strain>
    </source>
</reference>
<proteinExistence type="predicted"/>
<protein>
    <submittedName>
        <fullName evidence="1">Uncharacterized protein</fullName>
    </submittedName>
</protein>
<accession>A0AA39CGP4</accession>
<comment type="caution">
    <text evidence="1">The sequence shown here is derived from an EMBL/GenBank/DDBJ whole genome shotgun (WGS) entry which is preliminary data.</text>
</comment>
<evidence type="ECO:0000313" key="1">
    <source>
        <dbReference type="EMBL" id="KAJ9608006.1"/>
    </source>
</evidence>